<dbReference type="NCBIfam" id="NF005677">
    <property type="entry name" value="PRK07471.1"/>
    <property type="match status" value="1"/>
</dbReference>
<dbReference type="OrthoDB" id="9811073at2"/>
<comment type="caution">
    <text evidence="2">The sequence shown here is derived from an EMBL/GenBank/DDBJ whole genome shotgun (WGS) entry which is preliminary data.</text>
</comment>
<dbReference type="GO" id="GO:0006261">
    <property type="term" value="P:DNA-templated DNA replication"/>
    <property type="evidence" value="ECO:0007669"/>
    <property type="project" value="TreeGrafter"/>
</dbReference>
<accession>A0A370G4Z7</accession>
<dbReference type="Proteomes" id="UP000254958">
    <property type="component" value="Unassembled WGS sequence"/>
</dbReference>
<organism evidence="2 3">
    <name type="scientific">Gluconacetobacter liquefaciens</name>
    <name type="common">Acetobacter liquefaciens</name>
    <dbReference type="NCBI Taxonomy" id="89584"/>
    <lineage>
        <taxon>Bacteria</taxon>
        <taxon>Pseudomonadati</taxon>
        <taxon>Pseudomonadota</taxon>
        <taxon>Alphaproteobacteria</taxon>
        <taxon>Acetobacterales</taxon>
        <taxon>Acetobacteraceae</taxon>
        <taxon>Gluconacetobacter</taxon>
    </lineage>
</organism>
<dbReference type="GO" id="GO:0009360">
    <property type="term" value="C:DNA polymerase III complex"/>
    <property type="evidence" value="ECO:0007669"/>
    <property type="project" value="TreeGrafter"/>
</dbReference>
<name>A0A370G4Z7_GLULI</name>
<keyword evidence="3" id="KW-1185">Reference proteome</keyword>
<dbReference type="EMBL" id="JABEQI010000003">
    <property type="protein sequence ID" value="MBB2186323.1"/>
    <property type="molecule type" value="Genomic_DNA"/>
</dbReference>
<reference evidence="1 4" key="2">
    <citation type="submission" date="2020-04" db="EMBL/GenBank/DDBJ databases">
        <title>Description of novel Gluconacetobacter.</title>
        <authorList>
            <person name="Sombolestani A."/>
        </authorList>
    </citation>
    <scope>NUCLEOTIDE SEQUENCE [LARGE SCALE GENOMIC DNA]</scope>
    <source>
        <strain evidence="1 4">LMG 1382</strain>
    </source>
</reference>
<evidence type="ECO:0000313" key="1">
    <source>
        <dbReference type="EMBL" id="MBB2186323.1"/>
    </source>
</evidence>
<dbReference type="EMBL" id="QQAW01000003">
    <property type="protein sequence ID" value="RDI38862.1"/>
    <property type="molecule type" value="Genomic_DNA"/>
</dbReference>
<sequence>MAGTAPRDGPEPVGHDDARRAFEEAWGAGRLHHAWLLTGPEGIGKASFAFWMARVLLKATAADSTAARRIAAGSHADLLYIARGMDEKRQRMRAEIVADDVRPIGQFLHRTAAEDGWRVVIVDGADFMNRSAANAILKILEEPPPRAILILTCAAPGRLLPTIRSRCRTLRLEPLQPGQMQEVLARVAAESAPEEIARVAPLAHGSPGRALALLAGDGAVLGGLVARVLETPPDEGAMYEIAESVLKRENGFPVFFDLLCDAISKHARALALRDGRGGESADGSLSAHRLAELWRRLTDLRVETERFNLDKQQALLSGLTLVSGR</sequence>
<dbReference type="PANTHER" id="PTHR11669">
    <property type="entry name" value="REPLICATION FACTOR C / DNA POLYMERASE III GAMMA-TAU SUBUNIT"/>
    <property type="match status" value="1"/>
</dbReference>
<dbReference type="InterPro" id="IPR027417">
    <property type="entry name" value="P-loop_NTPase"/>
</dbReference>
<evidence type="ECO:0000313" key="3">
    <source>
        <dbReference type="Proteomes" id="UP000254958"/>
    </source>
</evidence>
<dbReference type="Pfam" id="PF13177">
    <property type="entry name" value="DNA_pol3_delta2"/>
    <property type="match status" value="1"/>
</dbReference>
<evidence type="ECO:0000313" key="4">
    <source>
        <dbReference type="Proteomes" id="UP000562982"/>
    </source>
</evidence>
<dbReference type="GO" id="GO:0003887">
    <property type="term" value="F:DNA-directed DNA polymerase activity"/>
    <property type="evidence" value="ECO:0007669"/>
    <property type="project" value="UniProtKB-EC"/>
</dbReference>
<evidence type="ECO:0000313" key="2">
    <source>
        <dbReference type="EMBL" id="RDI38862.1"/>
    </source>
</evidence>
<keyword evidence="1" id="KW-0548">Nucleotidyltransferase</keyword>
<protein>
    <submittedName>
        <fullName evidence="1">DNA polymerase III subunit delta</fullName>
        <ecNumber evidence="1">2.7.7.7</ecNumber>
    </submittedName>
    <submittedName>
        <fullName evidence="2">DNA polymerase-3 subunit delta</fullName>
    </submittedName>
</protein>
<dbReference type="SUPFAM" id="SSF52540">
    <property type="entry name" value="P-loop containing nucleoside triphosphate hydrolases"/>
    <property type="match status" value="1"/>
</dbReference>
<dbReference type="AlphaFoldDB" id="A0A370G4Z7"/>
<dbReference type="Proteomes" id="UP000562982">
    <property type="component" value="Unassembled WGS sequence"/>
</dbReference>
<reference evidence="2 3" key="1">
    <citation type="submission" date="2018-07" db="EMBL/GenBank/DDBJ databases">
        <title>Genomic Encyclopedia of Type Strains, Phase IV (KMG-IV): sequencing the most valuable type-strain genomes for metagenomic binning, comparative biology and taxonomic classification.</title>
        <authorList>
            <person name="Goeker M."/>
        </authorList>
    </citation>
    <scope>NUCLEOTIDE SEQUENCE [LARGE SCALE GENOMIC DNA]</scope>
    <source>
        <strain evidence="2 3">DSM 5603</strain>
    </source>
</reference>
<dbReference type="Gene3D" id="3.40.50.300">
    <property type="entry name" value="P-loop containing nucleotide triphosphate hydrolases"/>
    <property type="match status" value="1"/>
</dbReference>
<keyword evidence="1" id="KW-0808">Transferase</keyword>
<dbReference type="RefSeq" id="WP_114726977.1">
    <property type="nucleotide sequence ID" value="NZ_BJMI01000002.1"/>
</dbReference>
<gene>
    <name evidence="2" type="ORF">C7453_103323</name>
    <name evidence="1" type="ORF">HLH32_07970</name>
</gene>
<dbReference type="InterPro" id="IPR050238">
    <property type="entry name" value="DNA_Rep/Repair_Clamp_Loader"/>
</dbReference>
<proteinExistence type="predicted"/>
<dbReference type="PANTHER" id="PTHR11669:SF8">
    <property type="entry name" value="DNA POLYMERASE III SUBUNIT DELTA"/>
    <property type="match status" value="1"/>
</dbReference>
<dbReference type="EC" id="2.7.7.7" evidence="1"/>